<dbReference type="EMBL" id="SNRW01038894">
    <property type="protein sequence ID" value="KAA6353027.1"/>
    <property type="molecule type" value="Genomic_DNA"/>
</dbReference>
<feature type="region of interest" description="Disordered" evidence="1">
    <location>
        <begin position="1"/>
        <end position="35"/>
    </location>
</feature>
<comment type="caution">
    <text evidence="2">The sequence shown here is derived from an EMBL/GenBank/DDBJ whole genome shotgun (WGS) entry which is preliminary data.</text>
</comment>
<reference evidence="2 3" key="1">
    <citation type="submission" date="2019-03" db="EMBL/GenBank/DDBJ databases">
        <title>Single cell metagenomics reveals metabolic interactions within the superorganism composed of flagellate Streblomastix strix and complex community of Bacteroidetes bacteria on its surface.</title>
        <authorList>
            <person name="Treitli S.C."/>
            <person name="Kolisko M."/>
            <person name="Husnik F."/>
            <person name="Keeling P."/>
            <person name="Hampl V."/>
        </authorList>
    </citation>
    <scope>NUCLEOTIDE SEQUENCE [LARGE SCALE GENOMIC DNA]</scope>
    <source>
        <strain evidence="2">ST1C</strain>
    </source>
</reference>
<feature type="non-terminal residue" evidence="2">
    <location>
        <position position="1"/>
    </location>
</feature>
<evidence type="ECO:0000256" key="1">
    <source>
        <dbReference type="SAM" id="MobiDB-lite"/>
    </source>
</evidence>
<dbReference type="AlphaFoldDB" id="A0A5J4T417"/>
<evidence type="ECO:0000313" key="3">
    <source>
        <dbReference type="Proteomes" id="UP000324800"/>
    </source>
</evidence>
<protein>
    <submittedName>
        <fullName evidence="2">Uncharacterized protein</fullName>
    </submittedName>
</protein>
<organism evidence="2 3">
    <name type="scientific">Streblomastix strix</name>
    <dbReference type="NCBI Taxonomy" id="222440"/>
    <lineage>
        <taxon>Eukaryota</taxon>
        <taxon>Metamonada</taxon>
        <taxon>Preaxostyla</taxon>
        <taxon>Oxymonadida</taxon>
        <taxon>Streblomastigidae</taxon>
        <taxon>Streblomastix</taxon>
    </lineage>
</organism>
<dbReference type="Proteomes" id="UP000324800">
    <property type="component" value="Unassembled WGS sequence"/>
</dbReference>
<proteinExistence type="predicted"/>
<gene>
    <name evidence="2" type="ORF">EZS28_051446</name>
</gene>
<sequence length="35" mass="3932">SNGVGVGDDTQPIRNYPQHRLLDTNEVYGPDPFEM</sequence>
<evidence type="ECO:0000313" key="2">
    <source>
        <dbReference type="EMBL" id="KAA6353027.1"/>
    </source>
</evidence>
<name>A0A5J4T417_9EUKA</name>
<accession>A0A5J4T417</accession>